<proteinExistence type="predicted"/>
<name>A0A3P3U1F9_9BACL</name>
<evidence type="ECO:0000313" key="2">
    <source>
        <dbReference type="Proteomes" id="UP000267017"/>
    </source>
</evidence>
<organism evidence="1 2">
    <name type="scientific">Paenibacillus oralis</name>
    <dbReference type="NCBI Taxonomy" id="2490856"/>
    <lineage>
        <taxon>Bacteria</taxon>
        <taxon>Bacillati</taxon>
        <taxon>Bacillota</taxon>
        <taxon>Bacilli</taxon>
        <taxon>Bacillales</taxon>
        <taxon>Paenibacillaceae</taxon>
        <taxon>Paenibacillus</taxon>
    </lineage>
</organism>
<keyword evidence="2" id="KW-1185">Reference proteome</keyword>
<dbReference type="RefSeq" id="WP_128631992.1">
    <property type="nucleotide sequence ID" value="NZ_RRCN01000001.1"/>
</dbReference>
<gene>
    <name evidence="1" type="ORF">EHV15_15520</name>
</gene>
<dbReference type="OrthoDB" id="9801455at2"/>
<dbReference type="Proteomes" id="UP000267017">
    <property type="component" value="Unassembled WGS sequence"/>
</dbReference>
<comment type="caution">
    <text evidence="1">The sequence shown here is derived from an EMBL/GenBank/DDBJ whole genome shotgun (WGS) entry which is preliminary data.</text>
</comment>
<reference evidence="1 2" key="1">
    <citation type="submission" date="2018-11" db="EMBL/GenBank/DDBJ databases">
        <title>Genome sequencing of Paenibacillus sp. KCOM 3021 (= ChDC PVNT-B20).</title>
        <authorList>
            <person name="Kook J.-K."/>
            <person name="Park S.-N."/>
            <person name="Lim Y.K."/>
        </authorList>
    </citation>
    <scope>NUCLEOTIDE SEQUENCE [LARGE SCALE GENOMIC DNA]</scope>
    <source>
        <strain evidence="1 2">KCOM 3021</strain>
    </source>
</reference>
<accession>A0A3P3U1F9</accession>
<dbReference type="AlphaFoldDB" id="A0A3P3U1F9"/>
<sequence length="83" mass="9721">MWHRTAIQSFRDFFPTPASAGLTVLMNHRFHYEIAQTRTGGEGVLIFRWRVHRRILRAARGQRHPSSAPARFDWFDYIPLGIA</sequence>
<dbReference type="EMBL" id="RRCN01000001">
    <property type="protein sequence ID" value="RRJ64172.1"/>
    <property type="molecule type" value="Genomic_DNA"/>
</dbReference>
<evidence type="ECO:0000313" key="1">
    <source>
        <dbReference type="EMBL" id="RRJ64172.1"/>
    </source>
</evidence>
<protein>
    <submittedName>
        <fullName evidence="1">Uncharacterized protein</fullName>
    </submittedName>
</protein>